<dbReference type="GO" id="GO:0003824">
    <property type="term" value="F:catalytic activity"/>
    <property type="evidence" value="ECO:0007669"/>
    <property type="project" value="InterPro"/>
</dbReference>
<dbReference type="KEGG" id="spu:581715"/>
<dbReference type="Pfam" id="PF00378">
    <property type="entry name" value="ECH_1"/>
    <property type="match status" value="1"/>
</dbReference>
<reference evidence="3" key="2">
    <citation type="submission" date="2021-01" db="UniProtKB">
        <authorList>
            <consortium name="EnsemblMetazoa"/>
        </authorList>
    </citation>
    <scope>IDENTIFICATION</scope>
</reference>
<evidence type="ECO:0000313" key="4">
    <source>
        <dbReference type="Proteomes" id="UP000007110"/>
    </source>
</evidence>
<dbReference type="CDD" id="cd06558">
    <property type="entry name" value="crotonase-like"/>
    <property type="match status" value="1"/>
</dbReference>
<protein>
    <submittedName>
        <fullName evidence="3">Uncharacterized protein</fullName>
    </submittedName>
</protein>
<keyword evidence="4" id="KW-1185">Reference proteome</keyword>
<name>A0A7M7RFH4_STRPU</name>
<proteinExistence type="inferred from homology"/>
<organism evidence="3 4">
    <name type="scientific">Strongylocentrotus purpuratus</name>
    <name type="common">Purple sea urchin</name>
    <dbReference type="NCBI Taxonomy" id="7668"/>
    <lineage>
        <taxon>Eukaryota</taxon>
        <taxon>Metazoa</taxon>
        <taxon>Echinodermata</taxon>
        <taxon>Eleutherozoa</taxon>
        <taxon>Echinozoa</taxon>
        <taxon>Echinoidea</taxon>
        <taxon>Euechinoidea</taxon>
        <taxon>Echinacea</taxon>
        <taxon>Camarodonta</taxon>
        <taxon>Echinidea</taxon>
        <taxon>Strongylocentrotidae</taxon>
        <taxon>Strongylocentrotus</taxon>
    </lineage>
</organism>
<dbReference type="NCBIfam" id="NF006108">
    <property type="entry name" value="PRK08259.1"/>
    <property type="match status" value="1"/>
</dbReference>
<evidence type="ECO:0000256" key="2">
    <source>
        <dbReference type="RuleBase" id="RU003707"/>
    </source>
</evidence>
<evidence type="ECO:0000256" key="1">
    <source>
        <dbReference type="ARBA" id="ARBA00005254"/>
    </source>
</evidence>
<dbReference type="OrthoDB" id="448450at2759"/>
<dbReference type="Gene3D" id="1.10.287.2460">
    <property type="match status" value="1"/>
</dbReference>
<evidence type="ECO:0000313" key="3">
    <source>
        <dbReference type="EnsemblMetazoa" id="XP_786795"/>
    </source>
</evidence>
<dbReference type="Proteomes" id="UP000007110">
    <property type="component" value="Unassembled WGS sequence"/>
</dbReference>
<dbReference type="PROSITE" id="PS00166">
    <property type="entry name" value="ENOYL_COA_HYDRATASE"/>
    <property type="match status" value="1"/>
</dbReference>
<dbReference type="InParanoid" id="A0A7M7RFH4"/>
<dbReference type="Gene3D" id="3.90.226.10">
    <property type="entry name" value="2-enoyl-CoA Hydratase, Chain A, domain 1"/>
    <property type="match status" value="1"/>
</dbReference>
<reference evidence="4" key="1">
    <citation type="submission" date="2015-02" db="EMBL/GenBank/DDBJ databases">
        <title>Genome sequencing for Strongylocentrotus purpuratus.</title>
        <authorList>
            <person name="Murali S."/>
            <person name="Liu Y."/>
            <person name="Vee V."/>
            <person name="English A."/>
            <person name="Wang M."/>
            <person name="Skinner E."/>
            <person name="Han Y."/>
            <person name="Muzny D.M."/>
            <person name="Worley K.C."/>
            <person name="Gibbs R.A."/>
        </authorList>
    </citation>
    <scope>NUCLEOTIDE SEQUENCE</scope>
</reference>
<sequence>MAFLQRFRSILPVSVRTVGIRYCSSGSPSTVDVEREDKICLIGINRPEVRNSVNPETAKQLQVAFCRFEEDPDLSVGIVYGKGGNFCAGWDLKNLAKQDPATIVDQIQLGPMGPTAMQFSKPVIGAMSGYAVAGGLELALICDLRVAEKSSIMGVFNRRFGVPLIDGCTVRLPKIIGLSRALDLILTGRPVDADEALSMGLVNRVVPDGQALNEAKKLAKLLTTFPDQTAMLGDRHSTLRNTYESQGFKEAMKYEFERGVGVLAKESVRGAGRFADGQGRKGSYDDFKSKL</sequence>
<dbReference type="OMA" id="PKTDSWH"/>
<dbReference type="RefSeq" id="XP_786795.4">
    <property type="nucleotide sequence ID" value="XM_781702.5"/>
</dbReference>
<dbReference type="EnsemblMetazoa" id="XM_781702">
    <property type="protein sequence ID" value="XP_786795"/>
    <property type="gene ID" value="LOC581715"/>
</dbReference>
<dbReference type="AlphaFoldDB" id="A0A7M7RFH4"/>
<comment type="similarity">
    <text evidence="1 2">Belongs to the enoyl-CoA hydratase/isomerase family.</text>
</comment>
<dbReference type="PANTHER" id="PTHR43802">
    <property type="entry name" value="ENOYL-COA HYDRATASE"/>
    <property type="match status" value="1"/>
</dbReference>
<dbReference type="InterPro" id="IPR018376">
    <property type="entry name" value="Enoyl-CoA_hyd/isom_CS"/>
</dbReference>
<dbReference type="PANTHER" id="PTHR43802:SF1">
    <property type="entry name" value="IP11341P-RELATED"/>
    <property type="match status" value="1"/>
</dbReference>
<accession>A0A7M7RFH4</accession>
<dbReference type="InterPro" id="IPR001753">
    <property type="entry name" value="Enoyl-CoA_hydra/iso"/>
</dbReference>
<dbReference type="SUPFAM" id="SSF52096">
    <property type="entry name" value="ClpP/crotonase"/>
    <property type="match status" value="1"/>
</dbReference>
<dbReference type="InterPro" id="IPR029045">
    <property type="entry name" value="ClpP/crotonase-like_dom_sf"/>
</dbReference>
<dbReference type="GeneID" id="581715"/>